<reference evidence="5 6" key="1">
    <citation type="submission" date="2019-11" db="EMBL/GenBank/DDBJ databases">
        <title>Paenibacillus monticola sp. nov., a novel PGPR strain isolated from mountain sample in China.</title>
        <authorList>
            <person name="Zhao Q."/>
            <person name="Li H.-P."/>
            <person name="Zhang J.-L."/>
        </authorList>
    </citation>
    <scope>NUCLEOTIDE SEQUENCE [LARGE SCALE GENOMIC DNA]</scope>
    <source>
        <strain evidence="5 6">LC-T2</strain>
    </source>
</reference>
<dbReference type="InterPro" id="IPR027383">
    <property type="entry name" value="Znf_put"/>
</dbReference>
<organism evidence="5 6">
    <name type="scientific">Paenibacillus monticola</name>
    <dbReference type="NCBI Taxonomy" id="2666075"/>
    <lineage>
        <taxon>Bacteria</taxon>
        <taxon>Bacillati</taxon>
        <taxon>Bacillota</taxon>
        <taxon>Bacilli</taxon>
        <taxon>Bacillales</taxon>
        <taxon>Paenibacillaceae</taxon>
        <taxon>Paenibacillus</taxon>
    </lineage>
</organism>
<name>A0A7X2L053_9BACL</name>
<gene>
    <name evidence="5" type="ORF">GJB61_02855</name>
</gene>
<dbReference type="Gene3D" id="1.10.10.1320">
    <property type="entry name" value="Anti-sigma factor, zinc-finger domain"/>
    <property type="match status" value="1"/>
</dbReference>
<evidence type="ECO:0000256" key="2">
    <source>
        <dbReference type="ARBA" id="ARBA00024438"/>
    </source>
</evidence>
<dbReference type="InterPro" id="IPR041916">
    <property type="entry name" value="Anti_sigma_zinc_sf"/>
</dbReference>
<evidence type="ECO:0000256" key="1">
    <source>
        <dbReference type="ARBA" id="ARBA00024353"/>
    </source>
</evidence>
<feature type="domain" description="Putative zinc-finger" evidence="4">
    <location>
        <begin position="5"/>
        <end position="39"/>
    </location>
</feature>
<keyword evidence="3" id="KW-0472">Membrane</keyword>
<comment type="similarity">
    <text evidence="1">Belongs to the zinc-associated anti-sigma factor (ZAS) superfamily. Anti-sigma-W factor family.</text>
</comment>
<feature type="transmembrane region" description="Helical" evidence="3">
    <location>
        <begin position="105"/>
        <end position="124"/>
    </location>
</feature>
<evidence type="ECO:0000313" key="6">
    <source>
        <dbReference type="Proteomes" id="UP000463051"/>
    </source>
</evidence>
<dbReference type="Pfam" id="PF13490">
    <property type="entry name" value="zf-HC2"/>
    <property type="match status" value="1"/>
</dbReference>
<comment type="caution">
    <text evidence="5">The sequence shown here is derived from an EMBL/GenBank/DDBJ whole genome shotgun (WGS) entry which is preliminary data.</text>
</comment>
<dbReference type="AlphaFoldDB" id="A0A7X2L053"/>
<dbReference type="EMBL" id="WJXB01000001">
    <property type="protein sequence ID" value="MRN51939.1"/>
    <property type="molecule type" value="Genomic_DNA"/>
</dbReference>
<evidence type="ECO:0000313" key="5">
    <source>
        <dbReference type="EMBL" id="MRN51939.1"/>
    </source>
</evidence>
<dbReference type="Proteomes" id="UP000463051">
    <property type="component" value="Unassembled WGS sequence"/>
</dbReference>
<proteinExistence type="inferred from homology"/>
<accession>A0A7X2L053</accession>
<evidence type="ECO:0000256" key="3">
    <source>
        <dbReference type="SAM" id="Phobius"/>
    </source>
</evidence>
<protein>
    <recommendedName>
        <fullName evidence="2">Anti-sigma-W factor RsiW</fullName>
    </recommendedName>
</protein>
<keyword evidence="3" id="KW-1133">Transmembrane helix</keyword>
<sequence length="151" mass="17093">MAMNCATVKEWMPHYIEGLLSPEMEQSIRLHIESCLNCAQWLEEARELSALWVEMDSNQDQLELMDFPDLTAGVMAQIDLLENGRRERAVKATMARRRSAPRTSWIHYGVAACLTFLLMQFGVFEHLAYGITEINGHMSSSVTALFGPQGK</sequence>
<keyword evidence="6" id="KW-1185">Reference proteome</keyword>
<keyword evidence="3" id="KW-0812">Transmembrane</keyword>
<evidence type="ECO:0000259" key="4">
    <source>
        <dbReference type="Pfam" id="PF13490"/>
    </source>
</evidence>